<evidence type="ECO:0000256" key="4">
    <source>
        <dbReference type="ARBA" id="ARBA00022801"/>
    </source>
</evidence>
<evidence type="ECO:0000313" key="11">
    <source>
        <dbReference type="Proteomes" id="UP000322362"/>
    </source>
</evidence>
<dbReference type="InterPro" id="IPR025202">
    <property type="entry name" value="PLD-like_dom"/>
</dbReference>
<evidence type="ECO:0000256" key="8">
    <source>
        <dbReference type="SAM" id="Phobius"/>
    </source>
</evidence>
<evidence type="ECO:0000256" key="2">
    <source>
        <dbReference type="ARBA" id="ARBA00008664"/>
    </source>
</evidence>
<keyword evidence="4" id="KW-0378">Hydrolase</keyword>
<evidence type="ECO:0000259" key="9">
    <source>
        <dbReference type="Pfam" id="PF13091"/>
    </source>
</evidence>
<reference evidence="10 11" key="1">
    <citation type="submission" date="2019-08" db="EMBL/GenBank/DDBJ databases">
        <title>Phlebobacter frassis gen. nov. sp. nov., a new member of family Sphingobacteriaceae isolated from sand fly rearing media.</title>
        <authorList>
            <person name="Kakumanu M.L."/>
            <person name="Marayati B.F."/>
            <person name="Wada-Katsumata A."/>
            <person name="Wasserberg G."/>
            <person name="Schal C."/>
            <person name="Apperson C.S."/>
            <person name="Ponnusamy L."/>
        </authorList>
    </citation>
    <scope>NUCLEOTIDE SEQUENCE [LARGE SCALE GENOMIC DNA]</scope>
    <source>
        <strain evidence="10 11">SSI9</strain>
    </source>
</reference>
<keyword evidence="5" id="KW-0442">Lipid degradation</keyword>
<dbReference type="PANTHER" id="PTHR43856">
    <property type="entry name" value="CARDIOLIPIN HYDROLASE"/>
    <property type="match status" value="1"/>
</dbReference>
<evidence type="ECO:0000256" key="3">
    <source>
        <dbReference type="ARBA" id="ARBA00012027"/>
    </source>
</evidence>
<organism evidence="10 11">
    <name type="scientific">Sphingobacterium phlebotomi</name>
    <dbReference type="NCBI Taxonomy" id="2605433"/>
    <lineage>
        <taxon>Bacteria</taxon>
        <taxon>Pseudomonadati</taxon>
        <taxon>Bacteroidota</taxon>
        <taxon>Sphingobacteriia</taxon>
        <taxon>Sphingobacteriales</taxon>
        <taxon>Sphingobacteriaceae</taxon>
        <taxon>Sphingobacterium</taxon>
    </lineage>
</organism>
<evidence type="ECO:0000256" key="6">
    <source>
        <dbReference type="ARBA" id="ARBA00023098"/>
    </source>
</evidence>
<gene>
    <name evidence="10" type="ORF">FXV77_12145</name>
</gene>
<keyword evidence="8" id="KW-0472">Membrane</keyword>
<dbReference type="AlphaFoldDB" id="A0A5D4H709"/>
<feature type="coiled-coil region" evidence="7">
    <location>
        <begin position="317"/>
        <end position="344"/>
    </location>
</feature>
<evidence type="ECO:0000256" key="7">
    <source>
        <dbReference type="SAM" id="Coils"/>
    </source>
</evidence>
<evidence type="ECO:0000313" key="10">
    <source>
        <dbReference type="EMBL" id="TYR35819.1"/>
    </source>
</evidence>
<dbReference type="SUPFAM" id="SSF56024">
    <property type="entry name" value="Phospholipase D/nuclease"/>
    <property type="match status" value="1"/>
</dbReference>
<feature type="transmembrane region" description="Helical" evidence="8">
    <location>
        <begin position="492"/>
        <end position="517"/>
    </location>
</feature>
<dbReference type="RefSeq" id="WP_148919486.1">
    <property type="nucleotide sequence ID" value="NZ_VTAV01000007.1"/>
</dbReference>
<keyword evidence="6" id="KW-0443">Lipid metabolism</keyword>
<keyword evidence="7" id="KW-0175">Coiled coil</keyword>
<dbReference type="GO" id="GO:0004630">
    <property type="term" value="F:phospholipase D activity"/>
    <property type="evidence" value="ECO:0007669"/>
    <property type="project" value="UniProtKB-EC"/>
</dbReference>
<protein>
    <recommendedName>
        <fullName evidence="3">phospholipase D</fullName>
        <ecNumber evidence="3">3.1.4.4</ecNumber>
    </recommendedName>
</protein>
<name>A0A5D4H709_9SPHI</name>
<feature type="domain" description="Phospholipase D-like" evidence="9">
    <location>
        <begin position="38"/>
        <end position="157"/>
    </location>
</feature>
<feature type="transmembrane region" description="Helical" evidence="8">
    <location>
        <begin position="415"/>
        <end position="434"/>
    </location>
</feature>
<dbReference type="Pfam" id="PF13091">
    <property type="entry name" value="PLDc_2"/>
    <property type="match status" value="1"/>
</dbReference>
<feature type="transmembrane region" description="Helical" evidence="8">
    <location>
        <begin position="446"/>
        <end position="464"/>
    </location>
</feature>
<dbReference type="EMBL" id="VTAV01000007">
    <property type="protein sequence ID" value="TYR35819.1"/>
    <property type="molecule type" value="Genomic_DNA"/>
</dbReference>
<dbReference type="InterPro" id="IPR051406">
    <property type="entry name" value="PLD_domain"/>
</dbReference>
<feature type="coiled-coil region" evidence="7">
    <location>
        <begin position="153"/>
        <end position="180"/>
    </location>
</feature>
<dbReference type="GO" id="GO:0016891">
    <property type="term" value="F:RNA endonuclease activity producing 5'-phosphomonoesters, hydrolytic mechanism"/>
    <property type="evidence" value="ECO:0007669"/>
    <property type="project" value="TreeGrafter"/>
</dbReference>
<comment type="caution">
    <text evidence="10">The sequence shown here is derived from an EMBL/GenBank/DDBJ whole genome shotgun (WGS) entry which is preliminary data.</text>
</comment>
<proteinExistence type="inferred from homology"/>
<comment type="catalytic activity">
    <reaction evidence="1">
        <text>a 1,2-diacyl-sn-glycero-3-phosphocholine + H2O = a 1,2-diacyl-sn-glycero-3-phosphate + choline + H(+)</text>
        <dbReference type="Rhea" id="RHEA:14445"/>
        <dbReference type="ChEBI" id="CHEBI:15354"/>
        <dbReference type="ChEBI" id="CHEBI:15377"/>
        <dbReference type="ChEBI" id="CHEBI:15378"/>
        <dbReference type="ChEBI" id="CHEBI:57643"/>
        <dbReference type="ChEBI" id="CHEBI:58608"/>
        <dbReference type="EC" id="3.1.4.4"/>
    </reaction>
</comment>
<dbReference type="EC" id="3.1.4.4" evidence="3"/>
<sequence>MKINFKNPFTKTLTQERVFELDQRVINDNEAIHAAIVSGLSAASEEILIAAAWFTDEDLFGVLEKKIGEGVKIEIIMSENQENYRLPFDRLTSSGAVVLRIKNAGYGVMNQKFCVIDRSFVLHGSYNWSVNARKNNNESIIATNHQPTIDSLVASFYKIKAKVEEQTEQLEEEKSDSIDKTVIKEIRHNKSKEAEEVSYANVLDSMIAAEVSNFDRSLLRQQGFDRAKANNGDHQVIYKVLDTVYSVFINDIDVIEDKKRRLLGKVEEQKLHAIDTLKRQTDLSLSHTQADIDLRKKNLEATIATSNSTIAVNDENITNIEDKIKREESRIAKYEEEIKEEKLAFVKPAHRLFELIPLIAFGTLLLIYLFIFYSSAAYIMIYSASDAEMNQLEGYLQVPEVFNPDALSDAWNKGVVAFFFVMTFVLVPIVLAVLPKVGRFNFLGHTLTWVGIIVVDAVIAYQVASVVHQVHKLRGDTTLPWKFTNIFSDSNFYLVFILGALGLVVFKFVYTILIGYYEKRNLDHAAMKSKALIKEHEREIQKGVSNIHGFRTESSAIAQRNIILRAENQLALAEIEQGPAIYNREKERVLMVLNQKSQYIQQTSDLYVSHIENDNLPISLDSLKDRINIFLEGWNDFLHQEYSVAKATEMSFMASDSVNQWQEQKLTTQKIDRRVKL</sequence>
<keyword evidence="11" id="KW-1185">Reference proteome</keyword>
<keyword evidence="8" id="KW-0812">Transmembrane</keyword>
<dbReference type="Proteomes" id="UP000322362">
    <property type="component" value="Unassembled WGS sequence"/>
</dbReference>
<accession>A0A5D4H709</accession>
<dbReference type="Gene3D" id="3.30.870.10">
    <property type="entry name" value="Endonuclease Chain A"/>
    <property type="match status" value="1"/>
</dbReference>
<dbReference type="GO" id="GO:0016042">
    <property type="term" value="P:lipid catabolic process"/>
    <property type="evidence" value="ECO:0007669"/>
    <property type="project" value="UniProtKB-KW"/>
</dbReference>
<dbReference type="PANTHER" id="PTHR43856:SF1">
    <property type="entry name" value="MITOCHONDRIAL CARDIOLIPIN HYDROLASE"/>
    <property type="match status" value="1"/>
</dbReference>
<evidence type="ECO:0000256" key="5">
    <source>
        <dbReference type="ARBA" id="ARBA00022963"/>
    </source>
</evidence>
<comment type="similarity">
    <text evidence="2">Belongs to the phospholipase D family.</text>
</comment>
<feature type="transmembrane region" description="Helical" evidence="8">
    <location>
        <begin position="355"/>
        <end position="381"/>
    </location>
</feature>
<evidence type="ECO:0000256" key="1">
    <source>
        <dbReference type="ARBA" id="ARBA00000798"/>
    </source>
</evidence>
<keyword evidence="8" id="KW-1133">Transmembrane helix</keyword>